<dbReference type="Pfam" id="PF20265">
    <property type="entry name" value="LARA_dom"/>
    <property type="match status" value="1"/>
</dbReference>
<evidence type="ECO:0000256" key="4">
    <source>
        <dbReference type="ARBA" id="ARBA00022840"/>
    </source>
</evidence>
<gene>
    <name evidence="7" type="ORF">AO703_21635</name>
</gene>
<keyword evidence="5" id="KW-0143">Chaperone</keyword>
<evidence type="ECO:0000256" key="3">
    <source>
        <dbReference type="ARBA" id="ARBA00022801"/>
    </source>
</evidence>
<dbReference type="SMART" id="SM00382">
    <property type="entry name" value="AAA"/>
    <property type="match status" value="1"/>
</dbReference>
<protein>
    <submittedName>
        <fullName evidence="7">ATPase</fullName>
    </submittedName>
</protein>
<dbReference type="Gene3D" id="3.40.50.300">
    <property type="entry name" value="P-loop containing nucleotide triphosphate hydrolases"/>
    <property type="match status" value="1"/>
</dbReference>
<dbReference type="SUPFAM" id="SSF52540">
    <property type="entry name" value="P-loop containing nucleoside triphosphate hydrolases"/>
    <property type="match status" value="1"/>
</dbReference>
<organism evidence="7 8">
    <name type="scientific">[Enterobacter] lignolyticus</name>
    <dbReference type="NCBI Taxonomy" id="1334193"/>
    <lineage>
        <taxon>Bacteria</taxon>
        <taxon>Pseudomonadati</taxon>
        <taxon>Pseudomonadota</taxon>
        <taxon>Gammaproteobacteria</taxon>
        <taxon>Enterobacterales</taxon>
        <taxon>Enterobacteriaceae</taxon>
        <taxon>Pluralibacter</taxon>
    </lineage>
</organism>
<dbReference type="Gene3D" id="2.40.128.430">
    <property type="match status" value="1"/>
</dbReference>
<keyword evidence="1" id="KW-0963">Cytoplasm</keyword>
<evidence type="ECO:0000259" key="6">
    <source>
        <dbReference type="SMART" id="SM00382"/>
    </source>
</evidence>
<dbReference type="InterPro" id="IPR045427">
    <property type="entry name" value="MoxR"/>
</dbReference>
<dbReference type="CDD" id="cd00009">
    <property type="entry name" value="AAA"/>
    <property type="match status" value="1"/>
</dbReference>
<dbReference type="RefSeq" id="WP_062742412.1">
    <property type="nucleotide sequence ID" value="NZ_CP012871.1"/>
</dbReference>
<sequence>MAQSHLLAERISRLSGALEKGVFERSHTIRLCLLAALSGESVFLLGPPGIAKSLIARRLKFAFRHARAFEYLMTRFSTPEEVFGPLSIQALKDEGRYERLTQGYLPEAEIVFLDEIWKAGPAILNTLLTAINERHFRNGASEAKIPMRLLVAASNELPEADSSLEALYDRMLIRLWLDKVQEKGNFRSMLVSQQDETSNPVPESLQVTDEEFHQWQTQIGTVKLTDSVFELIYQLRQQLDTLPNAPYVSDRRWKKAIRLLQASAFFSGRDAIAPVDLILLKDCLWHDAQSMNLMQQQIDILMTGHAWQQQAMLTRLGAITQRRLQLQQQQSDKTALKVTKLGGMFSRKPHYELPADLQDATLTLLLQQPLRLHDMNVVHITIERQSLANWLEKGGEIRGKLNGIGFAQVLNMDVDGGQHLVVRDVSLQGSRLSLPGSSSSGSMPAEIKQQLDALEEEWHQQHNRFSEQQKCLFIQGDWLGRIEASLQDVGAQIKQARQ</sequence>
<dbReference type="InterPro" id="IPR046932">
    <property type="entry name" value="RavA_LARA_sf"/>
</dbReference>
<dbReference type="InterPro" id="IPR027417">
    <property type="entry name" value="P-loop_NTPase"/>
</dbReference>
<feature type="domain" description="AAA+ ATPase" evidence="6">
    <location>
        <begin position="38"/>
        <end position="187"/>
    </location>
</feature>
<dbReference type="GO" id="GO:0005524">
    <property type="term" value="F:ATP binding"/>
    <property type="evidence" value="ECO:0007669"/>
    <property type="project" value="UniProtKB-KW"/>
</dbReference>
<dbReference type="Gene3D" id="1.20.58.1510">
    <property type="match status" value="1"/>
</dbReference>
<proteinExistence type="predicted"/>
<evidence type="ECO:0000313" key="7">
    <source>
        <dbReference type="EMBL" id="ALR78785.1"/>
    </source>
</evidence>
<evidence type="ECO:0000313" key="8">
    <source>
        <dbReference type="Proteomes" id="UP000069162"/>
    </source>
</evidence>
<dbReference type="InterPro" id="IPR022547">
    <property type="entry name" value="ATPase_RavA_C"/>
</dbReference>
<keyword evidence="2" id="KW-0547">Nucleotide-binding</keyword>
<dbReference type="GO" id="GO:0016787">
    <property type="term" value="F:hydrolase activity"/>
    <property type="evidence" value="ECO:0007669"/>
    <property type="project" value="UniProtKB-KW"/>
</dbReference>
<dbReference type="InterPro" id="IPR041538">
    <property type="entry name" value="RavA-like_AAA_lid"/>
</dbReference>
<reference evidence="8" key="1">
    <citation type="submission" date="2015-10" db="EMBL/GenBank/DDBJ databases">
        <title>Complete Genome Sequencing of Klebsiella sp. strain G5.</title>
        <authorList>
            <person name="Chan K.-G."/>
            <person name="Chen J.-W."/>
        </authorList>
    </citation>
    <scope>NUCLEOTIDE SEQUENCE [LARGE SCALE GENOMIC DNA]</scope>
    <source>
        <strain evidence="8">G5</strain>
    </source>
</reference>
<dbReference type="InterPro" id="IPR003593">
    <property type="entry name" value="AAA+_ATPase"/>
</dbReference>
<dbReference type="Pfam" id="PF17868">
    <property type="entry name" value="AAA_lid_8"/>
    <property type="match status" value="1"/>
</dbReference>
<evidence type="ECO:0000256" key="1">
    <source>
        <dbReference type="ARBA" id="ARBA00022490"/>
    </source>
</evidence>
<dbReference type="InterPro" id="IPR050513">
    <property type="entry name" value="RavA_ATPases"/>
</dbReference>
<dbReference type="Pfam" id="PF20030">
    <property type="entry name" value="bpMoxR"/>
    <property type="match status" value="1"/>
</dbReference>
<dbReference type="EMBL" id="CP012871">
    <property type="protein sequence ID" value="ALR78785.1"/>
    <property type="molecule type" value="Genomic_DNA"/>
</dbReference>
<accession>A0A806XAT5</accession>
<dbReference type="AlphaFoldDB" id="A0A806XAT5"/>
<dbReference type="PANTHER" id="PTHR32204">
    <property type="entry name" value="ATPASE RAVA"/>
    <property type="match status" value="1"/>
</dbReference>
<dbReference type="PANTHER" id="PTHR32204:SF0">
    <property type="entry name" value="ATPASE RAVA"/>
    <property type="match status" value="1"/>
</dbReference>
<evidence type="ECO:0000256" key="5">
    <source>
        <dbReference type="ARBA" id="ARBA00023186"/>
    </source>
</evidence>
<name>A0A806XAT5_9ENTR</name>
<evidence type="ECO:0000256" key="2">
    <source>
        <dbReference type="ARBA" id="ARBA00022741"/>
    </source>
</evidence>
<dbReference type="OrthoDB" id="1814213at2"/>
<dbReference type="NCBIfam" id="NF010054">
    <property type="entry name" value="PRK13531.1"/>
    <property type="match status" value="1"/>
</dbReference>
<keyword evidence="4" id="KW-0067">ATP-binding</keyword>
<keyword evidence="3" id="KW-0378">Hydrolase</keyword>
<dbReference type="Proteomes" id="UP000069162">
    <property type="component" value="Chromosome"/>
</dbReference>
<dbReference type="InterPro" id="IPR046898">
    <property type="entry name" value="RavA_LARA_dom"/>
</dbReference>
<dbReference type="KEGG" id="kle:AO703_21635"/>
<dbReference type="Pfam" id="PF12592">
    <property type="entry name" value="ATPase_RavA_C"/>
    <property type="match status" value="1"/>
</dbReference>